<proteinExistence type="predicted"/>
<organism evidence="2 3">
    <name type="scientific">Saccharopolyspora rhizosphaerae</name>
    <dbReference type="NCBI Taxonomy" id="2492662"/>
    <lineage>
        <taxon>Bacteria</taxon>
        <taxon>Bacillati</taxon>
        <taxon>Actinomycetota</taxon>
        <taxon>Actinomycetes</taxon>
        <taxon>Pseudonocardiales</taxon>
        <taxon>Pseudonocardiaceae</taxon>
        <taxon>Saccharopolyspora</taxon>
    </lineage>
</organism>
<name>A0A3R8Q7J1_9PSEU</name>
<dbReference type="AlphaFoldDB" id="A0A3R8Q7J1"/>
<keyword evidence="3" id="KW-1185">Reference proteome</keyword>
<evidence type="ECO:0000313" key="2">
    <source>
        <dbReference type="EMBL" id="RRO18658.1"/>
    </source>
</evidence>
<dbReference type="RefSeq" id="WP_125089157.1">
    <property type="nucleotide sequence ID" value="NZ_RSAA01000006.1"/>
</dbReference>
<gene>
    <name evidence="2" type="ORF">EIL87_05955</name>
</gene>
<dbReference type="Proteomes" id="UP000274515">
    <property type="component" value="Unassembled WGS sequence"/>
</dbReference>
<protein>
    <submittedName>
        <fullName evidence="2">Uncharacterized protein</fullName>
    </submittedName>
</protein>
<dbReference type="OrthoDB" id="264096at2"/>
<comment type="caution">
    <text evidence="2">The sequence shown here is derived from an EMBL/GenBank/DDBJ whole genome shotgun (WGS) entry which is preliminary data.</text>
</comment>
<feature type="region of interest" description="Disordered" evidence="1">
    <location>
        <begin position="338"/>
        <end position="363"/>
    </location>
</feature>
<dbReference type="EMBL" id="RSAA01000006">
    <property type="protein sequence ID" value="RRO18658.1"/>
    <property type="molecule type" value="Genomic_DNA"/>
</dbReference>
<sequence>MTSTDLLDRARVIADAVLYEGYLLYPYRASAAKNQVRWQFGVLGPIGAREAGCGEDSAMSTDCLLELGGETTVDIRVRFLQLQSRTVWRREATPRRLTPVHELTCGSQTWLSWDEAVEQEVDLAPQHIPELLDGVERLLPVEVPGGAEAELLRDEHGELVGKVVRERLPLSAVLRVSARRVGGAVAVGLRLENQHPWVPLESGRPHRDQALQRSLLSAHVVLSVLDGRFLSVIDPPAWASEAAAQCANHRCWPVLVGEKGDQDVVLAAPIILYDWPEVAAESPGDLFDSTEIDELLTLRVMTLTEDEKREVRATDDRARALLDRCESLPDTELGRLHGTTREVPAGGEVPTWSTPGHDGADRPWWDPDVDASVRPETDSVLVGGTPVAAGSHVRLRPSRRADAQDLFLAGQVAVVTRVDRDVDGRVHVAVVLRDDPAGDLHQWYGRYLYFGPEEIEPLEPGGVA</sequence>
<reference evidence="2 3" key="1">
    <citation type="submission" date="2018-11" db="EMBL/GenBank/DDBJ databases">
        <title>Saccharopolyspora rhizosphaerae sp. nov., an actinomycete isolated from rhizosphere soil in Thailand.</title>
        <authorList>
            <person name="Intra B."/>
            <person name="Euanorasetr J."/>
            <person name="Take A."/>
            <person name="Inahashi Y."/>
            <person name="Mori M."/>
            <person name="Panbangred W."/>
            <person name="Matsumoto A."/>
        </authorList>
    </citation>
    <scope>NUCLEOTIDE SEQUENCE [LARGE SCALE GENOMIC DNA]</scope>
    <source>
        <strain evidence="2 3">H219</strain>
    </source>
</reference>
<evidence type="ECO:0000313" key="3">
    <source>
        <dbReference type="Proteomes" id="UP000274515"/>
    </source>
</evidence>
<accession>A0A3R8Q7J1</accession>
<evidence type="ECO:0000256" key="1">
    <source>
        <dbReference type="SAM" id="MobiDB-lite"/>
    </source>
</evidence>